<feature type="transmembrane region" description="Helical" evidence="7">
    <location>
        <begin position="27"/>
        <end position="49"/>
    </location>
</feature>
<organism evidence="9 10">
    <name type="scientific">Candidatus Woesebacteria bacterium GW2011_GWA1_37_8</name>
    <dbReference type="NCBI Taxonomy" id="1618546"/>
    <lineage>
        <taxon>Bacteria</taxon>
        <taxon>Candidatus Woeseibacteriota</taxon>
    </lineage>
</organism>
<feature type="transmembrane region" description="Helical" evidence="7">
    <location>
        <begin position="69"/>
        <end position="90"/>
    </location>
</feature>
<comment type="similarity">
    <text evidence="2 7">Belongs to the DedA family.</text>
</comment>
<feature type="transmembrane region" description="Helical" evidence="7">
    <location>
        <begin position="187"/>
        <end position="205"/>
    </location>
</feature>
<evidence type="ECO:0000256" key="3">
    <source>
        <dbReference type="ARBA" id="ARBA00022475"/>
    </source>
</evidence>
<feature type="transmembrane region" description="Helical" evidence="7">
    <location>
        <begin position="153"/>
        <end position="175"/>
    </location>
</feature>
<reference evidence="9 10" key="1">
    <citation type="journal article" date="2015" name="Nature">
        <title>rRNA introns, odd ribosomes, and small enigmatic genomes across a large radiation of phyla.</title>
        <authorList>
            <person name="Brown C.T."/>
            <person name="Hug L.A."/>
            <person name="Thomas B.C."/>
            <person name="Sharon I."/>
            <person name="Castelle C.J."/>
            <person name="Singh A."/>
            <person name="Wilkins M.J."/>
            <person name="Williams K.H."/>
            <person name="Banfield J.F."/>
        </authorList>
    </citation>
    <scope>NUCLEOTIDE SEQUENCE [LARGE SCALE GENOMIC DNA]</scope>
</reference>
<keyword evidence="4 7" id="KW-0812">Transmembrane</keyword>
<dbReference type="InterPro" id="IPR032818">
    <property type="entry name" value="DedA-like"/>
</dbReference>
<evidence type="ECO:0000313" key="10">
    <source>
        <dbReference type="Proteomes" id="UP000034603"/>
    </source>
</evidence>
<dbReference type="InterPro" id="IPR032816">
    <property type="entry name" value="VTT_dom"/>
</dbReference>
<dbReference type="Pfam" id="PF09335">
    <property type="entry name" value="VTT_dom"/>
    <property type="match status" value="1"/>
</dbReference>
<dbReference type="EMBL" id="LBTR01000018">
    <property type="protein sequence ID" value="KKQ45151.1"/>
    <property type="molecule type" value="Genomic_DNA"/>
</dbReference>
<dbReference type="PANTHER" id="PTHR30353">
    <property type="entry name" value="INNER MEMBRANE PROTEIN DEDA-RELATED"/>
    <property type="match status" value="1"/>
</dbReference>
<dbReference type="PANTHER" id="PTHR30353:SF0">
    <property type="entry name" value="TRANSMEMBRANE PROTEIN"/>
    <property type="match status" value="1"/>
</dbReference>
<dbReference type="AlphaFoldDB" id="A0A0G0KXD2"/>
<evidence type="ECO:0000256" key="7">
    <source>
        <dbReference type="RuleBase" id="RU367016"/>
    </source>
</evidence>
<accession>A0A0G0KXD2</accession>
<evidence type="ECO:0000256" key="6">
    <source>
        <dbReference type="ARBA" id="ARBA00023136"/>
    </source>
</evidence>
<dbReference type="NCBIfam" id="NF008102">
    <property type="entry name" value="PRK10847.1"/>
    <property type="match status" value="1"/>
</dbReference>
<keyword evidence="3 7" id="KW-1003">Cell membrane</keyword>
<keyword evidence="6 7" id="KW-0472">Membrane</keyword>
<dbReference type="Proteomes" id="UP000034603">
    <property type="component" value="Unassembled WGS sequence"/>
</dbReference>
<comment type="subcellular location">
    <subcellularLocation>
        <location evidence="1 7">Cell membrane</location>
        <topology evidence="1 7">Multi-pass membrane protein</topology>
    </subcellularLocation>
</comment>
<protein>
    <submittedName>
        <fullName evidence="9">DedA protein</fullName>
    </submittedName>
</protein>
<keyword evidence="5 7" id="KW-1133">Transmembrane helix</keyword>
<evidence type="ECO:0000256" key="2">
    <source>
        <dbReference type="ARBA" id="ARBA00010792"/>
    </source>
</evidence>
<dbReference type="GO" id="GO:0005886">
    <property type="term" value="C:plasma membrane"/>
    <property type="evidence" value="ECO:0007669"/>
    <property type="project" value="UniProtKB-SubCell"/>
</dbReference>
<gene>
    <name evidence="9" type="ORF">US62_C0018G0001</name>
</gene>
<feature type="domain" description="VTT" evidence="8">
    <location>
        <begin position="49"/>
        <end position="172"/>
    </location>
</feature>
<evidence type="ECO:0000256" key="4">
    <source>
        <dbReference type="ARBA" id="ARBA00022692"/>
    </source>
</evidence>
<evidence type="ECO:0000256" key="5">
    <source>
        <dbReference type="ARBA" id="ARBA00022989"/>
    </source>
</evidence>
<proteinExistence type="inferred from homology"/>
<comment type="caution">
    <text evidence="9">The sequence shown here is derived from an EMBL/GenBank/DDBJ whole genome shotgun (WGS) entry which is preliminary data.</text>
</comment>
<dbReference type="PATRIC" id="fig|1618546.3.peg.516"/>
<evidence type="ECO:0000256" key="1">
    <source>
        <dbReference type="ARBA" id="ARBA00004651"/>
    </source>
</evidence>
<name>A0A0G0KXD2_9BACT</name>
<evidence type="ECO:0000313" key="9">
    <source>
        <dbReference type="EMBL" id="KKQ45151.1"/>
    </source>
</evidence>
<evidence type="ECO:0000259" key="8">
    <source>
        <dbReference type="Pfam" id="PF09335"/>
    </source>
</evidence>
<sequence length="213" mass="23454">MEIIKTIIDFILHIDVHLGEIISNYGAATFAFLFAIIFAETGFVVTPFLPGDSLLFAAGAFAALGDLNIFVLLIVLVAAAVLGDTANYWIGHFFGERMIANPRLPIKQEHIDKTKAFFDKHGGKTIILARFVPIVRTFAPFVAGVGKMHYGNFISYNVIGGIAWVLLFTLAGFFFGNIPAVKHNFTLVIFAIILLSVVPMVFEFVKAKTKKKK</sequence>
<dbReference type="InterPro" id="IPR058127">
    <property type="entry name" value="DedA"/>
</dbReference>